<dbReference type="Proteomes" id="UP001558713">
    <property type="component" value="Unassembled WGS sequence"/>
</dbReference>
<comment type="caution">
    <text evidence="1">The sequence shown here is derived from an EMBL/GenBank/DDBJ whole genome shotgun (WGS) entry which is preliminary data.</text>
</comment>
<evidence type="ECO:0000313" key="1">
    <source>
        <dbReference type="EMBL" id="KAL1190823.1"/>
    </source>
</evidence>
<accession>A0ABD0Z8M4</accession>
<dbReference type="EMBL" id="JBANAX010000868">
    <property type="protein sequence ID" value="KAL1190823.1"/>
    <property type="molecule type" value="Genomic_DNA"/>
</dbReference>
<proteinExistence type="predicted"/>
<reference evidence="1 2" key="1">
    <citation type="submission" date="2024-04" db="EMBL/GenBank/DDBJ databases">
        <title>Genome assembly C_amara_ONT_v2.</title>
        <authorList>
            <person name="Yant L."/>
            <person name="Moore C."/>
            <person name="Slenker M."/>
        </authorList>
    </citation>
    <scope>NUCLEOTIDE SEQUENCE [LARGE SCALE GENOMIC DNA]</scope>
    <source>
        <tissue evidence="1">Leaf</tissue>
    </source>
</reference>
<keyword evidence="2" id="KW-1185">Reference proteome</keyword>
<name>A0ABD0Z8M4_CARAN</name>
<organism evidence="1 2">
    <name type="scientific">Cardamine amara subsp. amara</name>
    <dbReference type="NCBI Taxonomy" id="228776"/>
    <lineage>
        <taxon>Eukaryota</taxon>
        <taxon>Viridiplantae</taxon>
        <taxon>Streptophyta</taxon>
        <taxon>Embryophyta</taxon>
        <taxon>Tracheophyta</taxon>
        <taxon>Spermatophyta</taxon>
        <taxon>Magnoliopsida</taxon>
        <taxon>eudicotyledons</taxon>
        <taxon>Gunneridae</taxon>
        <taxon>Pentapetalae</taxon>
        <taxon>rosids</taxon>
        <taxon>malvids</taxon>
        <taxon>Brassicales</taxon>
        <taxon>Brassicaceae</taxon>
        <taxon>Cardamineae</taxon>
        <taxon>Cardamine</taxon>
    </lineage>
</organism>
<sequence>MTLALMLGCTNDVNRSEILVDRGVSRAQERRGVSLNDGREAYLHYEGQKFRKDHEIDSYGMMHHDINRSSARKQDEEALRCRRYISDDRTQFYFDDERLKLHSSVHVKVHGNMRYPDHGRQEKVYHSN</sequence>
<protein>
    <submittedName>
        <fullName evidence="1">Uncharacterized protein</fullName>
    </submittedName>
</protein>
<gene>
    <name evidence="1" type="ORF">V5N11_006156</name>
</gene>
<evidence type="ECO:0000313" key="2">
    <source>
        <dbReference type="Proteomes" id="UP001558713"/>
    </source>
</evidence>
<dbReference type="AlphaFoldDB" id="A0ABD0Z8M4"/>